<keyword evidence="2" id="KW-0378">Hydrolase</keyword>
<keyword evidence="3" id="KW-1185">Reference proteome</keyword>
<evidence type="ECO:0000313" key="3">
    <source>
        <dbReference type="Proteomes" id="UP001219568"/>
    </source>
</evidence>
<proteinExistence type="predicted"/>
<reference evidence="2" key="1">
    <citation type="journal article" date="2023" name="IMA Fungus">
        <title>Comparative genomic study of the Penicillium genus elucidates a diverse pangenome and 15 lateral gene transfer events.</title>
        <authorList>
            <person name="Petersen C."/>
            <person name="Sorensen T."/>
            <person name="Nielsen M.R."/>
            <person name="Sondergaard T.E."/>
            <person name="Sorensen J.L."/>
            <person name="Fitzpatrick D.A."/>
            <person name="Frisvad J.C."/>
            <person name="Nielsen K.L."/>
        </authorList>
    </citation>
    <scope>NUCLEOTIDE SEQUENCE</scope>
    <source>
        <strain evidence="2">IBT 15450</strain>
    </source>
</reference>
<keyword evidence="2" id="KW-0540">Nuclease</keyword>
<sequence length="98" mass="10552">MTRFSSGSEIGKATLGPVCRNKYSNLFERDALCCDILVPSLGESGALTSLPFGHSRCFGLISGDFNPVTPKDSHPVESNGPTAWLSLRPDETGYTWGE</sequence>
<gene>
    <name evidence="2" type="ORF">N7460_003024</name>
</gene>
<name>A0AAD6IME8_PENCN</name>
<accession>A0AAD6IME8</accession>
<dbReference type="EMBL" id="JAQJZL010000002">
    <property type="protein sequence ID" value="KAJ6052490.1"/>
    <property type="molecule type" value="Genomic_DNA"/>
</dbReference>
<keyword evidence="2" id="KW-0255">Endonuclease</keyword>
<protein>
    <submittedName>
        <fullName evidence="2">Endonuclease/exonuclease/phosphatase</fullName>
    </submittedName>
</protein>
<evidence type="ECO:0000256" key="1">
    <source>
        <dbReference type="SAM" id="MobiDB-lite"/>
    </source>
</evidence>
<comment type="caution">
    <text evidence="2">The sequence shown here is derived from an EMBL/GenBank/DDBJ whole genome shotgun (WGS) entry which is preliminary data.</text>
</comment>
<dbReference type="GO" id="GO:0004519">
    <property type="term" value="F:endonuclease activity"/>
    <property type="evidence" value="ECO:0007669"/>
    <property type="project" value="UniProtKB-KW"/>
</dbReference>
<reference evidence="2" key="2">
    <citation type="submission" date="2023-01" db="EMBL/GenBank/DDBJ databases">
        <authorList>
            <person name="Petersen C."/>
        </authorList>
    </citation>
    <scope>NUCLEOTIDE SEQUENCE</scope>
    <source>
        <strain evidence="2">IBT 15450</strain>
    </source>
</reference>
<organism evidence="2 3">
    <name type="scientific">Penicillium canescens</name>
    <dbReference type="NCBI Taxonomy" id="5083"/>
    <lineage>
        <taxon>Eukaryota</taxon>
        <taxon>Fungi</taxon>
        <taxon>Dikarya</taxon>
        <taxon>Ascomycota</taxon>
        <taxon>Pezizomycotina</taxon>
        <taxon>Eurotiomycetes</taxon>
        <taxon>Eurotiomycetidae</taxon>
        <taxon>Eurotiales</taxon>
        <taxon>Aspergillaceae</taxon>
        <taxon>Penicillium</taxon>
    </lineage>
</organism>
<evidence type="ECO:0000313" key="2">
    <source>
        <dbReference type="EMBL" id="KAJ6052490.1"/>
    </source>
</evidence>
<dbReference type="AlphaFoldDB" id="A0AAD6IME8"/>
<dbReference type="Proteomes" id="UP001219568">
    <property type="component" value="Unassembled WGS sequence"/>
</dbReference>
<feature type="region of interest" description="Disordered" evidence="1">
    <location>
        <begin position="70"/>
        <end position="98"/>
    </location>
</feature>